<dbReference type="Proteomes" id="UP000624701">
    <property type="component" value="Unassembled WGS sequence"/>
</dbReference>
<evidence type="ECO:0008006" key="3">
    <source>
        <dbReference type="Google" id="ProtNLM"/>
    </source>
</evidence>
<gene>
    <name evidence="1" type="ORF">GCM10011444_05680</name>
</gene>
<keyword evidence="2" id="KW-1185">Reference proteome</keyword>
<dbReference type="RefSeq" id="WP_188373185.1">
    <property type="nucleotide sequence ID" value="NZ_BMDQ01000001.1"/>
</dbReference>
<dbReference type="EMBL" id="BMDQ01000001">
    <property type="protein sequence ID" value="GGI56259.1"/>
    <property type="molecule type" value="Genomic_DNA"/>
</dbReference>
<sequence length="219" mass="24434">MKKLNLFVAISVLFVTVSMSQNYRIQNGIGIYGGVTQFNIDTDDLATTSESGWLAGLAATVDLPNRWYNLSYNIQLSENKLGIAAIPLGGTQTESIDYKIFTAQIALLGHIKIIKNHLTIDAGPMLQYNSNLELQDESKENYLISNYNTIRANEITEISRFNVNGAVGASLGFDEFKLRAQYIYGFTNILSKLNKENFTEDVDFKGNQSMLVLTAMFVF</sequence>
<evidence type="ECO:0000313" key="1">
    <source>
        <dbReference type="EMBL" id="GGI56259.1"/>
    </source>
</evidence>
<evidence type="ECO:0000313" key="2">
    <source>
        <dbReference type="Proteomes" id="UP000624701"/>
    </source>
</evidence>
<protein>
    <recommendedName>
        <fullName evidence="3">Outer membrane protein beta-barrel domain-containing protein</fullName>
    </recommendedName>
</protein>
<comment type="caution">
    <text evidence="1">The sequence shown here is derived from an EMBL/GenBank/DDBJ whole genome shotgun (WGS) entry which is preliminary data.</text>
</comment>
<accession>A0ABQ2BW06</accession>
<proteinExistence type="predicted"/>
<reference evidence="2" key="1">
    <citation type="journal article" date="2019" name="Int. J. Syst. Evol. Microbiol.">
        <title>The Global Catalogue of Microorganisms (GCM) 10K type strain sequencing project: providing services to taxonomists for standard genome sequencing and annotation.</title>
        <authorList>
            <consortium name="The Broad Institute Genomics Platform"/>
            <consortium name="The Broad Institute Genome Sequencing Center for Infectious Disease"/>
            <person name="Wu L."/>
            <person name="Ma J."/>
        </authorList>
    </citation>
    <scope>NUCLEOTIDE SEQUENCE [LARGE SCALE GENOMIC DNA]</scope>
    <source>
        <strain evidence="2">CCM 8681</strain>
    </source>
</reference>
<name>A0ABQ2BW06_9FLAO</name>
<organism evidence="1 2">
    <name type="scientific">Winogradskyella haliclonae</name>
    <dbReference type="NCBI Taxonomy" id="2048558"/>
    <lineage>
        <taxon>Bacteria</taxon>
        <taxon>Pseudomonadati</taxon>
        <taxon>Bacteroidota</taxon>
        <taxon>Flavobacteriia</taxon>
        <taxon>Flavobacteriales</taxon>
        <taxon>Flavobacteriaceae</taxon>
        <taxon>Winogradskyella</taxon>
    </lineage>
</organism>